<dbReference type="InterPro" id="IPR011009">
    <property type="entry name" value="Kinase-like_dom_sf"/>
</dbReference>
<gene>
    <name evidence="6" type="ORF">FB45DRAFT_682508</name>
</gene>
<keyword evidence="7" id="KW-1185">Reference proteome</keyword>
<dbReference type="PANTHER" id="PTHR48016:SF56">
    <property type="entry name" value="MAPKK KINASE"/>
    <property type="match status" value="1"/>
</dbReference>
<keyword evidence="1" id="KW-0808">Transferase</keyword>
<evidence type="ECO:0000256" key="3">
    <source>
        <dbReference type="ARBA" id="ARBA00022777"/>
    </source>
</evidence>
<keyword evidence="2" id="KW-0547">Nucleotide-binding</keyword>
<evidence type="ECO:0000256" key="2">
    <source>
        <dbReference type="ARBA" id="ARBA00022741"/>
    </source>
</evidence>
<reference evidence="6" key="1">
    <citation type="submission" date="2023-03" db="EMBL/GenBank/DDBJ databases">
        <title>Massive genome expansion in bonnet fungi (Mycena s.s.) driven by repeated elements and novel gene families across ecological guilds.</title>
        <authorList>
            <consortium name="Lawrence Berkeley National Laboratory"/>
            <person name="Harder C.B."/>
            <person name="Miyauchi S."/>
            <person name="Viragh M."/>
            <person name="Kuo A."/>
            <person name="Thoen E."/>
            <person name="Andreopoulos B."/>
            <person name="Lu D."/>
            <person name="Skrede I."/>
            <person name="Drula E."/>
            <person name="Henrissat B."/>
            <person name="Morin E."/>
            <person name="Kohler A."/>
            <person name="Barry K."/>
            <person name="LaButti K."/>
            <person name="Morin E."/>
            <person name="Salamov A."/>
            <person name="Lipzen A."/>
            <person name="Mereny Z."/>
            <person name="Hegedus B."/>
            <person name="Baldrian P."/>
            <person name="Stursova M."/>
            <person name="Weitz H."/>
            <person name="Taylor A."/>
            <person name="Grigoriev I.V."/>
            <person name="Nagy L.G."/>
            <person name="Martin F."/>
            <person name="Kauserud H."/>
        </authorList>
    </citation>
    <scope>NUCLEOTIDE SEQUENCE</scope>
    <source>
        <strain evidence="6">9284</strain>
    </source>
</reference>
<evidence type="ECO:0000259" key="5">
    <source>
        <dbReference type="PROSITE" id="PS50011"/>
    </source>
</evidence>
<evidence type="ECO:0000256" key="4">
    <source>
        <dbReference type="ARBA" id="ARBA00022840"/>
    </source>
</evidence>
<keyword evidence="4" id="KW-0067">ATP-binding</keyword>
<accession>A0AAD7FXA9</accession>
<dbReference type="InterPro" id="IPR000719">
    <property type="entry name" value="Prot_kinase_dom"/>
</dbReference>
<sequence length="266" mass="30024">LVLKEDGKPEIHFRLGNRLGHGRRGPVYRALNLNTGQMMAVKRIQLEELQVEHAISLLREVDVVKRLSHPNIVNYESVVRDTDSLSIVMKYGDNDSLAQTLKAFGNFNELLAARYIIPILKGLHYLHSNDIVHGDIQVENILTNNLNGTVKLTGFGLAFNLPALDSEKANWMAPEIIELQSPPSTKSDIWSLGCTIIEMVTGHPPYCEIEDDLSVMFRIVDDETIPLPEGCSSSLRDLLTQCFNKDPAKRPDAELFSEHQWLQKNW</sequence>
<dbReference type="GO" id="GO:0005524">
    <property type="term" value="F:ATP binding"/>
    <property type="evidence" value="ECO:0007669"/>
    <property type="project" value="UniProtKB-KW"/>
</dbReference>
<comment type="caution">
    <text evidence="6">The sequence shown here is derived from an EMBL/GenBank/DDBJ whole genome shotgun (WGS) entry which is preliminary data.</text>
</comment>
<dbReference type="PANTHER" id="PTHR48016">
    <property type="entry name" value="MAP KINASE KINASE KINASE SSK2-RELATED-RELATED"/>
    <property type="match status" value="1"/>
</dbReference>
<dbReference type="Proteomes" id="UP001221142">
    <property type="component" value="Unassembled WGS sequence"/>
</dbReference>
<dbReference type="GO" id="GO:0000165">
    <property type="term" value="P:MAPK cascade"/>
    <property type="evidence" value="ECO:0007669"/>
    <property type="project" value="UniProtKB-ARBA"/>
</dbReference>
<name>A0AAD7FXA9_9AGAR</name>
<dbReference type="GO" id="GO:0004672">
    <property type="term" value="F:protein kinase activity"/>
    <property type="evidence" value="ECO:0007669"/>
    <property type="project" value="InterPro"/>
</dbReference>
<protein>
    <submittedName>
        <fullName evidence="6">Kinase-like domain-containing protein</fullName>
    </submittedName>
</protein>
<dbReference type="SUPFAM" id="SSF56112">
    <property type="entry name" value="Protein kinase-like (PK-like)"/>
    <property type="match status" value="1"/>
</dbReference>
<dbReference type="PROSITE" id="PS50011">
    <property type="entry name" value="PROTEIN_KINASE_DOM"/>
    <property type="match status" value="1"/>
</dbReference>
<dbReference type="PIRSF" id="PIRSF000654">
    <property type="entry name" value="Integrin-linked_kinase"/>
    <property type="match status" value="1"/>
</dbReference>
<evidence type="ECO:0000313" key="7">
    <source>
        <dbReference type="Proteomes" id="UP001221142"/>
    </source>
</evidence>
<dbReference type="AlphaFoldDB" id="A0AAD7FXA9"/>
<organism evidence="6 7">
    <name type="scientific">Roridomyces roridus</name>
    <dbReference type="NCBI Taxonomy" id="1738132"/>
    <lineage>
        <taxon>Eukaryota</taxon>
        <taxon>Fungi</taxon>
        <taxon>Dikarya</taxon>
        <taxon>Basidiomycota</taxon>
        <taxon>Agaricomycotina</taxon>
        <taxon>Agaricomycetes</taxon>
        <taxon>Agaricomycetidae</taxon>
        <taxon>Agaricales</taxon>
        <taxon>Marasmiineae</taxon>
        <taxon>Mycenaceae</taxon>
        <taxon>Roridomyces</taxon>
    </lineage>
</organism>
<feature type="non-terminal residue" evidence="6">
    <location>
        <position position="266"/>
    </location>
</feature>
<feature type="non-terminal residue" evidence="6">
    <location>
        <position position="1"/>
    </location>
</feature>
<dbReference type="InterPro" id="IPR050538">
    <property type="entry name" value="MAP_kinase_kinase_kinase"/>
</dbReference>
<dbReference type="EMBL" id="JARKIF010000002">
    <property type="protein sequence ID" value="KAJ7648017.1"/>
    <property type="molecule type" value="Genomic_DNA"/>
</dbReference>
<dbReference type="Gene3D" id="1.10.510.10">
    <property type="entry name" value="Transferase(Phosphotransferase) domain 1"/>
    <property type="match status" value="1"/>
</dbReference>
<dbReference type="Pfam" id="PF00069">
    <property type="entry name" value="Pkinase"/>
    <property type="match status" value="1"/>
</dbReference>
<evidence type="ECO:0000313" key="6">
    <source>
        <dbReference type="EMBL" id="KAJ7648017.1"/>
    </source>
</evidence>
<feature type="domain" description="Protein kinase" evidence="5">
    <location>
        <begin position="13"/>
        <end position="262"/>
    </location>
</feature>
<keyword evidence="3 6" id="KW-0418">Kinase</keyword>
<evidence type="ECO:0000256" key="1">
    <source>
        <dbReference type="ARBA" id="ARBA00022679"/>
    </source>
</evidence>
<proteinExistence type="predicted"/>